<feature type="compositionally biased region" description="Basic and acidic residues" evidence="5">
    <location>
        <begin position="9"/>
        <end position="20"/>
    </location>
</feature>
<keyword evidence="4" id="KW-0862">Zinc</keyword>
<evidence type="ECO:0000313" key="7">
    <source>
        <dbReference type="EMBL" id="KAJ4389295.1"/>
    </source>
</evidence>
<dbReference type="EMBL" id="JAPEVB010000004">
    <property type="protein sequence ID" value="KAJ4389295.1"/>
    <property type="molecule type" value="Genomic_DNA"/>
</dbReference>
<accession>A0A9W8YSI1</accession>
<evidence type="ECO:0000256" key="4">
    <source>
        <dbReference type="ARBA" id="ARBA00022833"/>
    </source>
</evidence>
<evidence type="ECO:0000313" key="8">
    <source>
        <dbReference type="Proteomes" id="UP001140453"/>
    </source>
</evidence>
<keyword evidence="2" id="KW-0479">Metal-binding</keyword>
<dbReference type="GO" id="GO:0046872">
    <property type="term" value="F:metal ion binding"/>
    <property type="evidence" value="ECO:0007669"/>
    <property type="project" value="UniProtKB-KW"/>
</dbReference>
<proteinExistence type="predicted"/>
<dbReference type="OrthoDB" id="3335931at2759"/>
<evidence type="ECO:0000256" key="3">
    <source>
        <dbReference type="ARBA" id="ARBA00022801"/>
    </source>
</evidence>
<feature type="domain" description="DAPG hydrolase PhiG" evidence="6">
    <location>
        <begin position="84"/>
        <end position="328"/>
    </location>
</feature>
<keyword evidence="3" id="KW-0378">Hydrolase</keyword>
<feature type="region of interest" description="Disordered" evidence="5">
    <location>
        <begin position="1"/>
        <end position="21"/>
    </location>
</feature>
<dbReference type="Pfam" id="PF18089">
    <property type="entry name" value="DAPG_hydrolase"/>
    <property type="match status" value="1"/>
</dbReference>
<evidence type="ECO:0000256" key="5">
    <source>
        <dbReference type="SAM" id="MobiDB-lite"/>
    </source>
</evidence>
<evidence type="ECO:0000256" key="2">
    <source>
        <dbReference type="ARBA" id="ARBA00022723"/>
    </source>
</evidence>
<gene>
    <name evidence="7" type="ORF">N0V93_006760</name>
</gene>
<dbReference type="GO" id="GO:0016787">
    <property type="term" value="F:hydrolase activity"/>
    <property type="evidence" value="ECO:0007669"/>
    <property type="project" value="UniProtKB-KW"/>
</dbReference>
<dbReference type="AlphaFoldDB" id="A0A9W8YSI1"/>
<comment type="caution">
    <text evidence="7">The sequence shown here is derived from an EMBL/GenBank/DDBJ whole genome shotgun (WGS) entry which is preliminary data.</text>
</comment>
<dbReference type="InterPro" id="IPR041526">
    <property type="entry name" value="DAPG_hydrolase"/>
</dbReference>
<evidence type="ECO:0000259" key="6">
    <source>
        <dbReference type="Pfam" id="PF18089"/>
    </source>
</evidence>
<evidence type="ECO:0000256" key="1">
    <source>
        <dbReference type="ARBA" id="ARBA00001947"/>
    </source>
</evidence>
<reference evidence="7" key="1">
    <citation type="submission" date="2022-10" db="EMBL/GenBank/DDBJ databases">
        <title>Tapping the CABI collections for fungal endophytes: first genome assemblies for Collariella, Neodidymelliopsis, Ascochyta clinopodiicola, Didymella pomorum, Didymosphaeria variabile, Neocosmospora piperis and Neocucurbitaria cava.</title>
        <authorList>
            <person name="Hill R."/>
        </authorList>
    </citation>
    <scope>NUCLEOTIDE SEQUENCE</scope>
    <source>
        <strain evidence="7">IMI 355082</strain>
    </source>
</reference>
<keyword evidence="8" id="KW-1185">Reference proteome</keyword>
<protein>
    <recommendedName>
        <fullName evidence="6">DAPG hydrolase PhiG domain-containing protein</fullName>
    </recommendedName>
</protein>
<name>A0A9W8YSI1_9PEZI</name>
<organism evidence="7 8">
    <name type="scientific">Gnomoniopsis smithogilvyi</name>
    <dbReference type="NCBI Taxonomy" id="1191159"/>
    <lineage>
        <taxon>Eukaryota</taxon>
        <taxon>Fungi</taxon>
        <taxon>Dikarya</taxon>
        <taxon>Ascomycota</taxon>
        <taxon>Pezizomycotina</taxon>
        <taxon>Sordariomycetes</taxon>
        <taxon>Sordariomycetidae</taxon>
        <taxon>Diaporthales</taxon>
        <taxon>Gnomoniaceae</taxon>
        <taxon>Gnomoniopsis</taxon>
    </lineage>
</organism>
<dbReference type="Proteomes" id="UP001140453">
    <property type="component" value="Unassembled WGS sequence"/>
</dbReference>
<comment type="cofactor">
    <cofactor evidence="1">
        <name>Zn(2+)</name>
        <dbReference type="ChEBI" id="CHEBI:29105"/>
    </cofactor>
</comment>
<sequence>MASANEASKAQESHDVDTRAQDASLVPVTYYPLDTQRQHAKMRQSIGRKPYAHYFHDSPLYVRREALPAVPNAISNPKENVLPLSQISKLLEPADQPVENGWYVFPDGTGYVTSKTQFPGCTADMIEWWFWWHSVEGDRYALWYPYNHCDVKSTYARLSTSKFTTQAKKDPKNGKPIPILERDDLPHRQRWLGSTHTVTEFIGPMLMSLRIEFKEPSYFGLGTWDDLKKAGYETAACGILWDKTLPMKVGDMIHLWRKTENGLELKSRYYLGHQVYFDMLGFKISVDKIGGLLGIKRLAAGDKVAYEQFLHDQTEFTNLASILPGLYREFGQLDGQGRPS</sequence>